<gene>
    <name evidence="1" type="ORF">DVR09_16820</name>
</gene>
<dbReference type="Proteomes" id="UP000254508">
    <property type="component" value="Plasmid unnamed"/>
</dbReference>
<geneLocation type="plasmid" evidence="1 2">
    <name>unnamed</name>
</geneLocation>
<evidence type="ECO:0008006" key="3">
    <source>
        <dbReference type="Google" id="ProtNLM"/>
    </source>
</evidence>
<dbReference type="AlphaFoldDB" id="A0A345YJL3"/>
<keyword evidence="2" id="KW-1185">Reference proteome</keyword>
<organism evidence="1 2">
    <name type="scientific">Erythrobacter aureus</name>
    <dbReference type="NCBI Taxonomy" id="2182384"/>
    <lineage>
        <taxon>Bacteria</taxon>
        <taxon>Pseudomonadati</taxon>
        <taxon>Pseudomonadota</taxon>
        <taxon>Alphaproteobacteria</taxon>
        <taxon>Sphingomonadales</taxon>
        <taxon>Erythrobacteraceae</taxon>
        <taxon>Erythrobacter/Porphyrobacter group</taxon>
        <taxon>Erythrobacter</taxon>
    </lineage>
</organism>
<proteinExistence type="predicted"/>
<protein>
    <recommendedName>
        <fullName evidence="3">Type II secretion system protein</fullName>
    </recommendedName>
</protein>
<reference evidence="1 2" key="1">
    <citation type="submission" date="2018-07" db="EMBL/GenBank/DDBJ databases">
        <title>Genome sequence of Erythrobacter strain YH-07, an antagonistic bacterium isolated from Yellow Sea.</title>
        <authorList>
            <person name="Tang T."/>
            <person name="Liu Q."/>
            <person name="Sun X."/>
        </authorList>
    </citation>
    <scope>NUCLEOTIDE SEQUENCE [LARGE SCALE GENOMIC DNA]</scope>
    <source>
        <strain evidence="1 2">YH-07</strain>
        <plasmid evidence="1 2">unnamed</plasmid>
    </source>
</reference>
<sequence>MSNVLLGIMGTILFIGLALAGVVFIGPEFMDTKIDAEASGYLNQRSQIAYAIESYASENGKLPLEAGKEPIDLLVEKKFLTRAPAGGSSQWSLNSADNSLITPVAGPKAHATKICVAARAKAKMAQPENIYKCDGSDAPGGRLSAKDPCCLM</sequence>
<dbReference type="KEGG" id="err:DVR09_16820"/>
<dbReference type="RefSeq" id="WP_115418428.1">
    <property type="nucleotide sequence ID" value="NZ_CP031358.1"/>
</dbReference>
<evidence type="ECO:0000313" key="2">
    <source>
        <dbReference type="Proteomes" id="UP000254508"/>
    </source>
</evidence>
<name>A0A345YJL3_9SPHN</name>
<accession>A0A345YJL3</accession>
<dbReference type="EMBL" id="CP031358">
    <property type="protein sequence ID" value="AXK44115.1"/>
    <property type="molecule type" value="Genomic_DNA"/>
</dbReference>
<keyword evidence="1" id="KW-0614">Plasmid</keyword>
<evidence type="ECO:0000313" key="1">
    <source>
        <dbReference type="EMBL" id="AXK44115.1"/>
    </source>
</evidence>
<dbReference type="OrthoDB" id="9856857at2"/>